<dbReference type="Gene3D" id="3.40.50.1820">
    <property type="entry name" value="alpha/beta hydrolase"/>
    <property type="match status" value="1"/>
</dbReference>
<dbReference type="AlphaFoldDB" id="A0A815JKA3"/>
<dbReference type="EMBL" id="CAJNOQ010016563">
    <property type="protein sequence ID" value="CAF1383401.1"/>
    <property type="molecule type" value="Genomic_DNA"/>
</dbReference>
<dbReference type="PANTHER" id="PTHR43798:SF33">
    <property type="entry name" value="HYDROLASE, PUTATIVE (AFU_ORTHOLOGUE AFUA_2G14860)-RELATED"/>
    <property type="match status" value="1"/>
</dbReference>
<evidence type="ECO:0000313" key="3">
    <source>
        <dbReference type="EMBL" id="CAF1383401.1"/>
    </source>
</evidence>
<dbReference type="Proteomes" id="UP000677228">
    <property type="component" value="Unassembled WGS sequence"/>
</dbReference>
<reference evidence="3" key="1">
    <citation type="submission" date="2021-02" db="EMBL/GenBank/DDBJ databases">
        <authorList>
            <person name="Nowell W R."/>
        </authorList>
    </citation>
    <scope>NUCLEOTIDE SEQUENCE</scope>
</reference>
<evidence type="ECO:0000313" key="5">
    <source>
        <dbReference type="EMBL" id="CAF4278477.1"/>
    </source>
</evidence>
<dbReference type="EMBL" id="CAJOBA010039420">
    <property type="protein sequence ID" value="CAF4077156.1"/>
    <property type="molecule type" value="Genomic_DNA"/>
</dbReference>
<organism evidence="3 6">
    <name type="scientific">Didymodactylos carnosus</name>
    <dbReference type="NCBI Taxonomy" id="1234261"/>
    <lineage>
        <taxon>Eukaryota</taxon>
        <taxon>Metazoa</taxon>
        <taxon>Spiralia</taxon>
        <taxon>Gnathifera</taxon>
        <taxon>Rotifera</taxon>
        <taxon>Eurotatoria</taxon>
        <taxon>Bdelloidea</taxon>
        <taxon>Philodinida</taxon>
        <taxon>Philodinidae</taxon>
        <taxon>Didymodactylos</taxon>
    </lineage>
</organism>
<dbReference type="GO" id="GO:0016020">
    <property type="term" value="C:membrane"/>
    <property type="evidence" value="ECO:0007669"/>
    <property type="project" value="TreeGrafter"/>
</dbReference>
<protein>
    <recommendedName>
        <fullName evidence="1">AB hydrolase-1 domain-containing protein</fullName>
    </recommendedName>
</protein>
<dbReference type="OrthoDB" id="19657at2759"/>
<dbReference type="Proteomes" id="UP000682733">
    <property type="component" value="Unassembled WGS sequence"/>
</dbReference>
<comment type="caution">
    <text evidence="3">The sequence shown here is derived from an EMBL/GenBank/DDBJ whole genome shotgun (WGS) entry which is preliminary data.</text>
</comment>
<name>A0A815JKA3_9BILA</name>
<dbReference type="Proteomes" id="UP000663829">
    <property type="component" value="Unassembled WGS sequence"/>
</dbReference>
<dbReference type="EMBL" id="CAJOBC010081966">
    <property type="protein sequence ID" value="CAF4278477.1"/>
    <property type="molecule type" value="Genomic_DNA"/>
</dbReference>
<dbReference type="GO" id="GO:0046464">
    <property type="term" value="P:acylglycerol catabolic process"/>
    <property type="evidence" value="ECO:0007669"/>
    <property type="project" value="TreeGrafter"/>
</dbReference>
<dbReference type="Proteomes" id="UP000681722">
    <property type="component" value="Unassembled WGS sequence"/>
</dbReference>
<feature type="domain" description="AB hydrolase-1" evidence="1">
    <location>
        <begin position="17"/>
        <end position="224"/>
    </location>
</feature>
<evidence type="ECO:0000313" key="2">
    <source>
        <dbReference type="EMBL" id="CAF1271710.1"/>
    </source>
</evidence>
<dbReference type="InterPro" id="IPR050266">
    <property type="entry name" value="AB_hydrolase_sf"/>
</dbReference>
<dbReference type="InterPro" id="IPR000073">
    <property type="entry name" value="AB_hydrolase_1"/>
</dbReference>
<evidence type="ECO:0000313" key="4">
    <source>
        <dbReference type="EMBL" id="CAF4077156.1"/>
    </source>
</evidence>
<evidence type="ECO:0000259" key="1">
    <source>
        <dbReference type="Pfam" id="PF00561"/>
    </source>
</evidence>
<dbReference type="InterPro" id="IPR029058">
    <property type="entry name" value="AB_hydrolase_fold"/>
</dbReference>
<dbReference type="Pfam" id="PF00561">
    <property type="entry name" value="Abhydrolase_1"/>
    <property type="match status" value="1"/>
</dbReference>
<dbReference type="PRINTS" id="PR00111">
    <property type="entry name" value="ABHYDROLASE"/>
</dbReference>
<evidence type="ECO:0000313" key="6">
    <source>
        <dbReference type="Proteomes" id="UP000663829"/>
    </source>
</evidence>
<gene>
    <name evidence="3" type="ORF">GPM918_LOCUS32437</name>
    <name evidence="2" type="ORF">OVA965_LOCUS27215</name>
    <name evidence="5" type="ORF">SRO942_LOCUS33107</name>
    <name evidence="4" type="ORF">TMI583_LOCUS27959</name>
</gene>
<dbReference type="PANTHER" id="PTHR43798">
    <property type="entry name" value="MONOACYLGLYCEROL LIPASE"/>
    <property type="match status" value="1"/>
</dbReference>
<dbReference type="GO" id="GO:0047372">
    <property type="term" value="F:monoacylglycerol lipase activity"/>
    <property type="evidence" value="ECO:0007669"/>
    <property type="project" value="TreeGrafter"/>
</dbReference>
<dbReference type="SUPFAM" id="SSF53474">
    <property type="entry name" value="alpha/beta-Hydrolases"/>
    <property type="match status" value="1"/>
</dbReference>
<accession>A0A815JKA3</accession>
<dbReference type="EMBL" id="CAJNOK010017860">
    <property type="protein sequence ID" value="CAF1271710.1"/>
    <property type="molecule type" value="Genomic_DNA"/>
</dbReference>
<sequence>MDSRLYSPQFKDARYSVYNLIAIDEHGHGGTTGSRRDFTFGDTASDSLQLLTILGLDRFYVLGTSQGGHIAFHMALLEPQRIKGLILLGTSAYAETEQGKIDLSKRRDKWCETKIPSEEALLIKAASFGGPTRVGERVYEKVKQMWIERYAGPEGYDPALNCLLNHDDFDDRLGDIKVPALVLHGSDDQYYSTKDAKNWSSKLPNLWKFEIVEQGVHYLSFTEPGAEVCAKRIPEFIKQTL</sequence>
<proteinExistence type="predicted"/>
<keyword evidence="6" id="KW-1185">Reference proteome</keyword>